<evidence type="ECO:0000256" key="5">
    <source>
        <dbReference type="SAM" id="MobiDB-lite"/>
    </source>
</evidence>
<evidence type="ECO:0000313" key="9">
    <source>
        <dbReference type="Proteomes" id="UP000019384"/>
    </source>
</evidence>
<feature type="region of interest" description="Disordered" evidence="5">
    <location>
        <begin position="1049"/>
        <end position="1134"/>
    </location>
</feature>
<dbReference type="OrthoDB" id="332390at2759"/>
<feature type="domain" description="DDT" evidence="6">
    <location>
        <begin position="421"/>
        <end position="484"/>
    </location>
</feature>
<dbReference type="Gene3D" id="3.40.50.10190">
    <property type="entry name" value="BRCT domain"/>
    <property type="match status" value="1"/>
</dbReference>
<dbReference type="AlphaFoldDB" id="W6MQ02"/>
<feature type="compositionally biased region" description="Basic and acidic residues" evidence="5">
    <location>
        <begin position="1093"/>
        <end position="1105"/>
    </location>
</feature>
<dbReference type="PANTHER" id="PTHR32075">
    <property type="entry name" value="ISWI CHROMATIN-REMODELING COMPLEX SUBUNIT YPL216W-RELATED"/>
    <property type="match status" value="1"/>
</dbReference>
<dbReference type="HOGENOM" id="CLU_002631_1_1_1"/>
<dbReference type="GO" id="GO:0031509">
    <property type="term" value="P:subtelomeric heterochromatin formation"/>
    <property type="evidence" value="ECO:0007669"/>
    <property type="project" value="TreeGrafter"/>
</dbReference>
<dbReference type="RefSeq" id="XP_022459298.1">
    <property type="nucleotide sequence ID" value="XM_022601679.1"/>
</dbReference>
<dbReference type="PROSITE" id="PS51136">
    <property type="entry name" value="WAC"/>
    <property type="match status" value="1"/>
</dbReference>
<evidence type="ECO:0000313" key="8">
    <source>
        <dbReference type="EMBL" id="CDK27302.1"/>
    </source>
</evidence>
<evidence type="ECO:0000256" key="1">
    <source>
        <dbReference type="ARBA" id="ARBA00004123"/>
    </source>
</evidence>
<feature type="coiled-coil region" evidence="4">
    <location>
        <begin position="767"/>
        <end position="794"/>
    </location>
</feature>
<feature type="compositionally biased region" description="Basic and acidic residues" evidence="5">
    <location>
        <begin position="514"/>
        <end position="528"/>
    </location>
</feature>
<feature type="region of interest" description="Disordered" evidence="5">
    <location>
        <begin position="499"/>
        <end position="561"/>
    </location>
</feature>
<evidence type="ECO:0000259" key="6">
    <source>
        <dbReference type="PROSITE" id="PS50827"/>
    </source>
</evidence>
<proteinExistence type="predicted"/>
<feature type="compositionally biased region" description="Acidic residues" evidence="5">
    <location>
        <begin position="1054"/>
        <end position="1074"/>
    </location>
</feature>
<evidence type="ECO:0000259" key="7">
    <source>
        <dbReference type="PROSITE" id="PS51136"/>
    </source>
</evidence>
<feature type="region of interest" description="Disordered" evidence="5">
    <location>
        <begin position="711"/>
        <end position="750"/>
    </location>
</feature>
<dbReference type="GO" id="GO:0005634">
    <property type="term" value="C:nucleus"/>
    <property type="evidence" value="ECO:0007669"/>
    <property type="project" value="UniProtKB-SubCell"/>
</dbReference>
<dbReference type="InterPro" id="IPR036420">
    <property type="entry name" value="BRCT_dom_sf"/>
</dbReference>
<comment type="subcellular location">
    <subcellularLocation>
        <location evidence="1 3">Nucleus</location>
    </subcellularLocation>
</comment>
<dbReference type="Proteomes" id="UP000019384">
    <property type="component" value="Unassembled WGS sequence"/>
</dbReference>
<dbReference type="GO" id="GO:0000781">
    <property type="term" value="C:chromosome, telomeric region"/>
    <property type="evidence" value="ECO:0007669"/>
    <property type="project" value="GOC"/>
</dbReference>
<evidence type="ECO:0000256" key="4">
    <source>
        <dbReference type="SAM" id="Coils"/>
    </source>
</evidence>
<feature type="region of interest" description="Disordered" evidence="5">
    <location>
        <begin position="820"/>
        <end position="843"/>
    </location>
</feature>
<dbReference type="Pfam" id="PF10537">
    <property type="entry name" value="WAC_Acf1_DNA_bd"/>
    <property type="match status" value="1"/>
</dbReference>
<keyword evidence="9" id="KW-1185">Reference proteome</keyword>
<dbReference type="GO" id="GO:0000785">
    <property type="term" value="C:chromatin"/>
    <property type="evidence" value="ECO:0007669"/>
    <property type="project" value="UniProtKB-ARBA"/>
</dbReference>
<protein>
    <recommendedName>
        <fullName evidence="10">WAC domain-containing protein</fullName>
    </recommendedName>
</protein>
<reference evidence="8" key="1">
    <citation type="submission" date="2013-12" db="EMBL/GenBank/DDBJ databases">
        <authorList>
            <person name="Genoscope - CEA"/>
        </authorList>
    </citation>
    <scope>NUCLEOTIDE SEQUENCE</scope>
    <source>
        <strain evidence="8">CBS 1993</strain>
    </source>
</reference>
<dbReference type="EMBL" id="HG793128">
    <property type="protein sequence ID" value="CDK27302.1"/>
    <property type="molecule type" value="Genomic_DNA"/>
</dbReference>
<keyword evidence="2 3" id="KW-0539">Nucleus</keyword>
<dbReference type="InterPro" id="IPR018501">
    <property type="entry name" value="DDT_dom"/>
</dbReference>
<dbReference type="GeneID" id="34520686"/>
<dbReference type="STRING" id="1382522.W6MQ02"/>
<dbReference type="PANTHER" id="PTHR32075:SF6">
    <property type="entry name" value="ISWI CHROMATIN-REMODELING COMPLEX SUBUNIT YPL216W-RELATED"/>
    <property type="match status" value="1"/>
</dbReference>
<feature type="compositionally biased region" description="Polar residues" evidence="5">
    <location>
        <begin position="711"/>
        <end position="721"/>
    </location>
</feature>
<dbReference type="InterPro" id="IPR013136">
    <property type="entry name" value="WSTF_Acf1_Cbp146"/>
</dbReference>
<dbReference type="PROSITE" id="PS50827">
    <property type="entry name" value="DDT"/>
    <property type="match status" value="1"/>
</dbReference>
<sequence length="1187" mass="136778">MDHYNTRKFVCEITGNSNFTYFEALQYEKAEMLEVEKRFPEPVREPILRYVQFSTTPRIDQLVDEVYNQFKRDFFPGDFVIVKLLGVIGSEKARGYVREKARFNAITLPDGEVRKGYCSYRVTLLDENEITVNENQLSRERNSFTKWHVKTFLKLTLTRGNRVGAPWIVRDKYAEQYRIPTEYPENLLEYSVPDQAVVRGKKRTPAVPKRLKIKREDVINIPDIFSQMKETPPLNTSEDRAVLQSWKDSWYDILKRCHVYFDFDNDDTSDLSVRNKVYQLFAYAGVTALPQFDPERTNFIISLRPYNSKELYANDDIYRHVHTRNIKVWHYEKVFRFFKSLSITMRKISQMERAKTEDLKSKSKFVDILPAPQLGQDSPRPGTNGYGDHSHAVVRKGAVDDLALTFQVTNWKPAYHRFENSKYVSELLETWCFLNIYGTPLVIDSFTFDDFVAALSWDDSTTRCDLLEEIFCSTLKAILDEKYKPGSGRDDGLLVTLPRALHDDEDDEEVEEEKEAKADADAEVKASADPDEEKTEGSNGKPPVEAEPEESDPEDSEEEEEINHNAYAVLEYKNLTWQERLKRRSFKDGGWQVILIGVLSLVDFVPQFKDTINDILENIAPVDEITTPMTVQVNFYERLGLDLKVKALSIVCSLLVNGSVIRNHIDKCLEEATQLRRIRLEHIRDYKANLEEARSVQILITEALGVPVASSDINSPNSTPAPQAADEQTSKKRRRGRFANLPPVEPTDEEVAFGSANPEFLGLLKQRGELMKKVEESKALRKQYERRLNEIDVQRVRYVGRDREYNRYWWFESNGLPTLKSVRNKDDDEDEEEEEDDDVDNPVEDESFLMGRLWIQGPSDEDRKSFLKFPDEELQEWRDIVESTMDTDEVQKRSESKAESNNGAETTQVQTSDQLDNYTKVPAGFARAAKEKFGLVFENGIVKDVNDFTIVDQYGATTSKEYHPMERKILEEGPECLLNSEDWRYIDSADDINSLLKWLNPAGKRELQLRKELLLLQDNIKSSMVARKKALGLGQKSDQEEELERILKETVISDTEESEEEDLGSETPDAESEPETPSAKPRTRRSIAALEIEEQKEKAVKEKAAKKALGPSARIANREAKRRKIKEHSDKRRTLENAAKELDAIRSDKSRNSVLQWVNSIALETLGHLHSEPPVKRGRPPTKKGRK</sequence>
<dbReference type="InterPro" id="IPR028941">
    <property type="entry name" value="WHIM2_dom"/>
</dbReference>
<dbReference type="Pfam" id="PF15613">
    <property type="entry name" value="WSD"/>
    <property type="match status" value="1"/>
</dbReference>
<feature type="compositionally biased region" description="Acidic residues" evidence="5">
    <location>
        <begin position="827"/>
        <end position="843"/>
    </location>
</feature>
<dbReference type="Pfam" id="PF02791">
    <property type="entry name" value="DDT"/>
    <property type="match status" value="1"/>
</dbReference>
<feature type="compositionally biased region" description="Polar residues" evidence="5">
    <location>
        <begin position="899"/>
        <end position="915"/>
    </location>
</feature>
<feature type="domain" description="WAC" evidence="7">
    <location>
        <begin position="1"/>
        <end position="92"/>
    </location>
</feature>
<evidence type="ECO:0000256" key="3">
    <source>
        <dbReference type="PROSITE-ProRule" id="PRU00475"/>
    </source>
</evidence>
<organism evidence="8 9">
    <name type="scientific">Kuraishia capsulata CBS 1993</name>
    <dbReference type="NCBI Taxonomy" id="1382522"/>
    <lineage>
        <taxon>Eukaryota</taxon>
        <taxon>Fungi</taxon>
        <taxon>Dikarya</taxon>
        <taxon>Ascomycota</taxon>
        <taxon>Saccharomycotina</taxon>
        <taxon>Pichiomycetes</taxon>
        <taxon>Pichiales</taxon>
        <taxon>Pichiaceae</taxon>
        <taxon>Kuraishia</taxon>
    </lineage>
</organism>
<feature type="compositionally biased region" description="Basic residues" evidence="5">
    <location>
        <begin position="1176"/>
        <end position="1187"/>
    </location>
</feature>
<feature type="compositionally biased region" description="Acidic residues" evidence="5">
    <location>
        <begin position="546"/>
        <end position="561"/>
    </location>
</feature>
<evidence type="ECO:0000256" key="2">
    <source>
        <dbReference type="ARBA" id="ARBA00023242"/>
    </source>
</evidence>
<feature type="region of interest" description="Disordered" evidence="5">
    <location>
        <begin position="1164"/>
        <end position="1187"/>
    </location>
</feature>
<accession>W6MQ02</accession>
<evidence type="ECO:0008006" key="10">
    <source>
        <dbReference type="Google" id="ProtNLM"/>
    </source>
</evidence>
<name>W6MQ02_9ASCO</name>
<feature type="compositionally biased region" description="Acidic residues" evidence="5">
    <location>
        <begin position="503"/>
        <end position="513"/>
    </location>
</feature>
<reference evidence="8" key="2">
    <citation type="submission" date="2014-02" db="EMBL/GenBank/DDBJ databases">
        <title>Complete DNA sequence of /Kuraishia capsulata/ illustrates novel genomic features among budding yeasts (/Saccharomycotina/).</title>
        <authorList>
            <person name="Morales L."/>
            <person name="Noel B."/>
            <person name="Porcel B."/>
            <person name="Marcet-Houben M."/>
            <person name="Hullo M-F."/>
            <person name="Sacerdot C."/>
            <person name="Tekaia F."/>
            <person name="Leh-Louis V."/>
            <person name="Despons L."/>
            <person name="Khanna V."/>
            <person name="Aury J-M."/>
            <person name="Barbe V."/>
            <person name="Couloux A."/>
            <person name="Labadie K."/>
            <person name="Pelletier E."/>
            <person name="Souciet J-L."/>
            <person name="Boekhout T."/>
            <person name="Gabaldon T."/>
            <person name="Wincker P."/>
            <person name="Dujon B."/>
        </authorList>
    </citation>
    <scope>NUCLEOTIDE SEQUENCE</scope>
    <source>
        <strain evidence="8">CBS 1993</strain>
    </source>
</reference>
<feature type="compositionally biased region" description="Basic and acidic residues" evidence="5">
    <location>
        <begin position="889"/>
        <end position="898"/>
    </location>
</feature>
<feature type="region of interest" description="Disordered" evidence="5">
    <location>
        <begin position="883"/>
        <end position="915"/>
    </location>
</feature>
<gene>
    <name evidence="8" type="ORF">KUCA_T00003280001</name>
</gene>
<keyword evidence="4" id="KW-0175">Coiled coil</keyword>